<dbReference type="EMBL" id="CP009056">
    <property type="protein sequence ID" value="AJA45227.1"/>
    <property type="molecule type" value="Genomic_DNA"/>
</dbReference>
<organism evidence="1 2">
    <name type="scientific">Frischella perrara</name>
    <dbReference type="NCBI Taxonomy" id="1267021"/>
    <lineage>
        <taxon>Bacteria</taxon>
        <taxon>Pseudomonadati</taxon>
        <taxon>Pseudomonadota</taxon>
        <taxon>Gammaproteobacteria</taxon>
        <taxon>Orbales</taxon>
        <taxon>Orbaceae</taxon>
        <taxon>Frischella</taxon>
    </lineage>
</organism>
<dbReference type="KEGG" id="fpp:FPB0191_01408"/>
<reference evidence="1 2" key="1">
    <citation type="journal article" date="2014" name="Appl. Environ. Microbiol.">
        <title>Gut symbionts from distinct hosts exhibit genotoxic activity via divergent colibactin biosynthetic pathways.</title>
        <authorList>
            <person name="Engel P."/>
            <person name="Vizcaino M.I."/>
            <person name="Crawford J.M."/>
        </authorList>
    </citation>
    <scope>NUCLEOTIDE SEQUENCE [LARGE SCALE GENOMIC DNA]</scope>
    <source>
        <strain evidence="1 2">PEB0191</strain>
    </source>
</reference>
<accession>A0A0A7S301</accession>
<dbReference type="AlphaFoldDB" id="A0A0A7S301"/>
<dbReference type="Proteomes" id="UP000030901">
    <property type="component" value="Chromosome"/>
</dbReference>
<proteinExistence type="predicted"/>
<keyword evidence="2" id="KW-1185">Reference proteome</keyword>
<gene>
    <name evidence="1" type="ORF">FPB0191_01408</name>
</gene>
<protein>
    <submittedName>
        <fullName evidence="1">Uncharacterized protein</fullName>
    </submittedName>
</protein>
<name>A0A0A7S301_FRIPE</name>
<dbReference type="HOGENOM" id="CLU_3025696_0_0_6"/>
<dbReference type="STRING" id="1267021.FPB0191_01408"/>
<evidence type="ECO:0000313" key="2">
    <source>
        <dbReference type="Proteomes" id="UP000030901"/>
    </source>
</evidence>
<evidence type="ECO:0000313" key="1">
    <source>
        <dbReference type="EMBL" id="AJA45227.1"/>
    </source>
</evidence>
<sequence length="55" mass="6514">MDQDHNQKSHLSIDNLVAEVELITQASRPIIFASICLYYSQLFKECLIYRLIQNW</sequence>